<keyword evidence="6" id="KW-0732">Signal</keyword>
<dbReference type="InterPro" id="IPR004864">
    <property type="entry name" value="LEA_2"/>
</dbReference>
<dbReference type="Pfam" id="PF03168">
    <property type="entry name" value="LEA_2"/>
    <property type="match status" value="1"/>
</dbReference>
<dbReference type="GO" id="GO:0009506">
    <property type="term" value="C:plasmodesma"/>
    <property type="evidence" value="ECO:0007669"/>
    <property type="project" value="TreeGrafter"/>
</dbReference>
<dbReference type="AlphaFoldDB" id="A0A8J5W9Y6"/>
<name>A0A8J5W9Y6_ZIZPA</name>
<keyword evidence="4 5" id="KW-0472">Membrane</keyword>
<dbReference type="Proteomes" id="UP000729402">
    <property type="component" value="Unassembled WGS sequence"/>
</dbReference>
<dbReference type="GO" id="GO:0005886">
    <property type="term" value="C:plasma membrane"/>
    <property type="evidence" value="ECO:0007669"/>
    <property type="project" value="TreeGrafter"/>
</dbReference>
<comment type="subcellular location">
    <subcellularLocation>
        <location evidence="1">Membrane</location>
        <topology evidence="1">Single-pass membrane protein</topology>
    </subcellularLocation>
</comment>
<evidence type="ECO:0000256" key="6">
    <source>
        <dbReference type="SAM" id="SignalP"/>
    </source>
</evidence>
<evidence type="ECO:0000256" key="1">
    <source>
        <dbReference type="ARBA" id="ARBA00004167"/>
    </source>
</evidence>
<evidence type="ECO:0000313" key="9">
    <source>
        <dbReference type="Proteomes" id="UP000729402"/>
    </source>
</evidence>
<evidence type="ECO:0000313" key="8">
    <source>
        <dbReference type="EMBL" id="KAG8086595.1"/>
    </source>
</evidence>
<evidence type="ECO:0000256" key="4">
    <source>
        <dbReference type="ARBA" id="ARBA00023136"/>
    </source>
</evidence>
<proteinExistence type="predicted"/>
<keyword evidence="3 5" id="KW-1133">Transmembrane helix</keyword>
<reference evidence="8" key="2">
    <citation type="submission" date="2021-02" db="EMBL/GenBank/DDBJ databases">
        <authorList>
            <person name="Kimball J.A."/>
            <person name="Haas M.W."/>
            <person name="Macchietto M."/>
            <person name="Kono T."/>
            <person name="Duquette J."/>
            <person name="Shao M."/>
        </authorList>
    </citation>
    <scope>NUCLEOTIDE SEQUENCE</scope>
    <source>
        <tissue evidence="8">Fresh leaf tissue</tissue>
    </source>
</reference>
<feature type="domain" description="Late embryogenesis abundant protein LEA-2 subgroup" evidence="7">
    <location>
        <begin position="75"/>
        <end position="167"/>
    </location>
</feature>
<dbReference type="GO" id="GO:0098542">
    <property type="term" value="P:defense response to other organism"/>
    <property type="evidence" value="ECO:0007669"/>
    <property type="project" value="InterPro"/>
</dbReference>
<gene>
    <name evidence="8" type="ORF">GUJ93_ZPchr0010g10376</name>
</gene>
<feature type="chain" id="PRO_5035162805" description="Late embryogenesis abundant protein LEA-2 subgroup domain-containing protein" evidence="6">
    <location>
        <begin position="19"/>
        <end position="205"/>
    </location>
</feature>
<dbReference type="PANTHER" id="PTHR31415:SF21">
    <property type="entry name" value="OS08G0102551 PROTEIN"/>
    <property type="match status" value="1"/>
</dbReference>
<keyword evidence="9" id="KW-1185">Reference proteome</keyword>
<dbReference type="EMBL" id="JAAALK010000082">
    <property type="protein sequence ID" value="KAG8086595.1"/>
    <property type="molecule type" value="Genomic_DNA"/>
</dbReference>
<sequence length="205" mass="22148">MAASCCRWLMSFCSLVTCIVSVVVCVVVAAGLAALVLYLLFRPHLIHATAASVDLTTFSLAPKAWTLRYNLSLALDLRNPNSRVALLYHAVAADAYYQDQRFSHAGLPDFSQPMGSSDTTHISPVAFQGQYQLVGGIAAAAFRREATEGMFSIHVSLAAKTNLQMVGVIRLPGPDLKVDCPLRVQRRSASAPPPHVHPTACHVTY</sequence>
<feature type="signal peptide" evidence="6">
    <location>
        <begin position="1"/>
        <end position="18"/>
    </location>
</feature>
<dbReference type="OrthoDB" id="1889094at2759"/>
<organism evidence="8 9">
    <name type="scientific">Zizania palustris</name>
    <name type="common">Northern wild rice</name>
    <dbReference type="NCBI Taxonomy" id="103762"/>
    <lineage>
        <taxon>Eukaryota</taxon>
        <taxon>Viridiplantae</taxon>
        <taxon>Streptophyta</taxon>
        <taxon>Embryophyta</taxon>
        <taxon>Tracheophyta</taxon>
        <taxon>Spermatophyta</taxon>
        <taxon>Magnoliopsida</taxon>
        <taxon>Liliopsida</taxon>
        <taxon>Poales</taxon>
        <taxon>Poaceae</taxon>
        <taxon>BOP clade</taxon>
        <taxon>Oryzoideae</taxon>
        <taxon>Oryzeae</taxon>
        <taxon>Zizaniinae</taxon>
        <taxon>Zizania</taxon>
    </lineage>
</organism>
<reference evidence="8" key="1">
    <citation type="journal article" date="2021" name="bioRxiv">
        <title>Whole Genome Assembly and Annotation of Northern Wild Rice, Zizania palustris L., Supports a Whole Genome Duplication in the Zizania Genus.</title>
        <authorList>
            <person name="Haas M."/>
            <person name="Kono T."/>
            <person name="Macchietto M."/>
            <person name="Millas R."/>
            <person name="McGilp L."/>
            <person name="Shao M."/>
            <person name="Duquette J."/>
            <person name="Hirsch C.N."/>
            <person name="Kimball J."/>
        </authorList>
    </citation>
    <scope>NUCLEOTIDE SEQUENCE</scope>
    <source>
        <tissue evidence="8">Fresh leaf tissue</tissue>
    </source>
</reference>
<dbReference type="PANTHER" id="PTHR31415">
    <property type="entry name" value="OS05G0367900 PROTEIN"/>
    <property type="match status" value="1"/>
</dbReference>
<protein>
    <recommendedName>
        <fullName evidence="7">Late embryogenesis abundant protein LEA-2 subgroup domain-containing protein</fullName>
    </recommendedName>
</protein>
<dbReference type="InterPro" id="IPR044839">
    <property type="entry name" value="NDR1-like"/>
</dbReference>
<evidence type="ECO:0000256" key="3">
    <source>
        <dbReference type="ARBA" id="ARBA00022989"/>
    </source>
</evidence>
<feature type="transmembrane region" description="Helical" evidence="5">
    <location>
        <begin position="12"/>
        <end position="41"/>
    </location>
</feature>
<keyword evidence="2 5" id="KW-0812">Transmembrane</keyword>
<evidence type="ECO:0000259" key="7">
    <source>
        <dbReference type="Pfam" id="PF03168"/>
    </source>
</evidence>
<comment type="caution">
    <text evidence="8">The sequence shown here is derived from an EMBL/GenBank/DDBJ whole genome shotgun (WGS) entry which is preliminary data.</text>
</comment>
<evidence type="ECO:0000256" key="2">
    <source>
        <dbReference type="ARBA" id="ARBA00022692"/>
    </source>
</evidence>
<accession>A0A8J5W9Y6</accession>
<evidence type="ECO:0000256" key="5">
    <source>
        <dbReference type="SAM" id="Phobius"/>
    </source>
</evidence>